<sequence length="297" mass="32023">MTDPGTTTVPGSVAWAARAWGRDVVAARPLTGGWTSTMLRLTAADGDEAVLRVLTRDPWRRHGEGLLTRERDVQRLLAGTAVPAPTSLALDADGAAAGDPAHLMSVLPGALELRRCDDALLDTLAALVADVHAVDADPRPREYQSWAPPAKWQLPGWAGRPALWASAFEVLALPTPAYSGTFLHRDLHLGNVLWQDGVVTGVVDWVETSWGPAELDVAHAATYLAMLHGPDVATGFVERCLPGPLGDARRYWHVMDVVGYLPDPVKVAQPWREQGIDVSDEQARARLEQRLADVLAG</sequence>
<dbReference type="InterPro" id="IPR002575">
    <property type="entry name" value="Aminoglycoside_PTrfase"/>
</dbReference>
<organism evidence="2 3">
    <name type="scientific">Nocardioides iriomotensis</name>
    <dbReference type="NCBI Taxonomy" id="715784"/>
    <lineage>
        <taxon>Bacteria</taxon>
        <taxon>Bacillati</taxon>
        <taxon>Actinomycetota</taxon>
        <taxon>Actinomycetes</taxon>
        <taxon>Propionibacteriales</taxon>
        <taxon>Nocardioidaceae</taxon>
        <taxon>Nocardioides</taxon>
    </lineage>
</organism>
<dbReference type="Proteomes" id="UP000291189">
    <property type="component" value="Unassembled WGS sequence"/>
</dbReference>
<gene>
    <name evidence="2" type="ORF">ETU37_15810</name>
</gene>
<accession>A0A4Q5IX65</accession>
<evidence type="ECO:0000313" key="2">
    <source>
        <dbReference type="EMBL" id="RYU10720.1"/>
    </source>
</evidence>
<dbReference type="InterPro" id="IPR011009">
    <property type="entry name" value="Kinase-like_dom_sf"/>
</dbReference>
<dbReference type="EMBL" id="SDPU01000028">
    <property type="protein sequence ID" value="RYU10720.1"/>
    <property type="molecule type" value="Genomic_DNA"/>
</dbReference>
<comment type="caution">
    <text evidence="2">The sequence shown here is derived from an EMBL/GenBank/DDBJ whole genome shotgun (WGS) entry which is preliminary data.</text>
</comment>
<dbReference type="AlphaFoldDB" id="A0A4Q5IX65"/>
<dbReference type="Pfam" id="PF01636">
    <property type="entry name" value="APH"/>
    <property type="match status" value="1"/>
</dbReference>
<evidence type="ECO:0000259" key="1">
    <source>
        <dbReference type="Pfam" id="PF01636"/>
    </source>
</evidence>
<protein>
    <submittedName>
        <fullName evidence="2">Aminoglycoside phosphotransferase family protein</fullName>
    </submittedName>
</protein>
<dbReference type="PANTHER" id="PTHR21310">
    <property type="entry name" value="AMINOGLYCOSIDE PHOSPHOTRANSFERASE-RELATED-RELATED"/>
    <property type="match status" value="1"/>
</dbReference>
<dbReference type="Gene3D" id="3.30.200.20">
    <property type="entry name" value="Phosphorylase Kinase, domain 1"/>
    <property type="match status" value="1"/>
</dbReference>
<dbReference type="InterPro" id="IPR051678">
    <property type="entry name" value="AGP_Transferase"/>
</dbReference>
<dbReference type="SUPFAM" id="SSF56112">
    <property type="entry name" value="Protein kinase-like (PK-like)"/>
    <property type="match status" value="1"/>
</dbReference>
<dbReference type="OrthoDB" id="4706173at2"/>
<proteinExistence type="predicted"/>
<keyword evidence="3" id="KW-1185">Reference proteome</keyword>
<dbReference type="RefSeq" id="WP_129988311.1">
    <property type="nucleotide sequence ID" value="NZ_SDPU01000028.1"/>
</dbReference>
<name>A0A4Q5IX65_9ACTN</name>
<evidence type="ECO:0000313" key="3">
    <source>
        <dbReference type="Proteomes" id="UP000291189"/>
    </source>
</evidence>
<reference evidence="2 3" key="1">
    <citation type="submission" date="2019-01" db="EMBL/GenBank/DDBJ databases">
        <title>Nocardioides guangzhouensis sp. nov., an actinobacterium isolated from soil.</title>
        <authorList>
            <person name="Fu Y."/>
            <person name="Cai Y."/>
            <person name="Lin Z."/>
            <person name="Chen P."/>
        </authorList>
    </citation>
    <scope>NUCLEOTIDE SEQUENCE [LARGE SCALE GENOMIC DNA]</scope>
    <source>
        <strain evidence="2 3">NBRC 105384</strain>
    </source>
</reference>
<keyword evidence="2" id="KW-0808">Transferase</keyword>
<dbReference type="GO" id="GO:0016740">
    <property type="term" value="F:transferase activity"/>
    <property type="evidence" value="ECO:0007669"/>
    <property type="project" value="UniProtKB-KW"/>
</dbReference>
<feature type="domain" description="Aminoglycoside phosphotransferase" evidence="1">
    <location>
        <begin position="27"/>
        <end position="239"/>
    </location>
</feature>
<dbReference type="Gene3D" id="3.90.1200.10">
    <property type="match status" value="1"/>
</dbReference>